<dbReference type="GO" id="GO:0010960">
    <property type="term" value="P:magnesium ion homeostasis"/>
    <property type="evidence" value="ECO:0007669"/>
    <property type="project" value="InterPro"/>
</dbReference>
<evidence type="ECO:0000256" key="2">
    <source>
        <dbReference type="ARBA" id="ARBA00022692"/>
    </source>
</evidence>
<dbReference type="GO" id="GO:0005737">
    <property type="term" value="C:cytoplasm"/>
    <property type="evidence" value="ECO:0007669"/>
    <property type="project" value="TreeGrafter"/>
</dbReference>
<evidence type="ECO:0000256" key="8">
    <source>
        <dbReference type="SAM" id="Phobius"/>
    </source>
</evidence>
<evidence type="ECO:0000256" key="5">
    <source>
        <dbReference type="ARBA" id="ARBA00023136"/>
    </source>
</evidence>
<keyword evidence="5 6" id="KW-0472">Membrane</keyword>
<dbReference type="InterPro" id="IPR044751">
    <property type="entry name" value="Ion_transp-like_CBS"/>
</dbReference>
<evidence type="ECO:0000256" key="6">
    <source>
        <dbReference type="PROSITE-ProRule" id="PRU01193"/>
    </source>
</evidence>
<dbReference type="SUPFAM" id="SSF54631">
    <property type="entry name" value="CBS-domain pair"/>
    <property type="match status" value="1"/>
</dbReference>
<evidence type="ECO:0000313" key="11">
    <source>
        <dbReference type="Proteomes" id="UP000005018"/>
    </source>
</evidence>
<dbReference type="Pfam" id="PF01595">
    <property type="entry name" value="CNNM"/>
    <property type="match status" value="1"/>
</dbReference>
<dbReference type="PROSITE" id="PS51846">
    <property type="entry name" value="CNNM"/>
    <property type="match status" value="1"/>
</dbReference>
<dbReference type="PANTHER" id="PTHR12064:SF97">
    <property type="entry name" value="METAL TRANSPORTER CNNM-5"/>
    <property type="match status" value="1"/>
</dbReference>
<keyword evidence="3" id="KW-0677">Repeat</keyword>
<keyword evidence="4 6" id="KW-1133">Transmembrane helix</keyword>
<feature type="region of interest" description="Disordered" evidence="7">
    <location>
        <begin position="692"/>
        <end position="764"/>
    </location>
</feature>
<gene>
    <name evidence="10" type="ORF">CORT_0C05120</name>
</gene>
<feature type="domain" description="CNNM transmembrane" evidence="9">
    <location>
        <begin position="67"/>
        <end position="250"/>
    </location>
</feature>
<dbReference type="HOGENOM" id="CLU_011310_3_1_1"/>
<evidence type="ECO:0000313" key="10">
    <source>
        <dbReference type="EMBL" id="CCG25886.1"/>
    </source>
</evidence>
<dbReference type="CDD" id="cd04590">
    <property type="entry name" value="CBS_pair_CorC_HlyC_assoc"/>
    <property type="match status" value="1"/>
</dbReference>
<evidence type="ECO:0000256" key="3">
    <source>
        <dbReference type="ARBA" id="ARBA00022737"/>
    </source>
</evidence>
<feature type="compositionally biased region" description="Low complexity" evidence="7">
    <location>
        <begin position="730"/>
        <end position="744"/>
    </location>
</feature>
<dbReference type="InterPro" id="IPR046342">
    <property type="entry name" value="CBS_dom_sf"/>
</dbReference>
<protein>
    <submittedName>
        <fullName evidence="10">Mam3 protein</fullName>
    </submittedName>
</protein>
<dbReference type="Proteomes" id="UP000005018">
    <property type="component" value="Chromosome 3"/>
</dbReference>
<dbReference type="OrthoDB" id="5353557at2759"/>
<evidence type="ECO:0000256" key="1">
    <source>
        <dbReference type="ARBA" id="ARBA00004141"/>
    </source>
</evidence>
<proteinExistence type="predicted"/>
<feature type="region of interest" description="Disordered" evidence="7">
    <location>
        <begin position="455"/>
        <end position="476"/>
    </location>
</feature>
<feature type="compositionally biased region" description="Polar residues" evidence="7">
    <location>
        <begin position="456"/>
        <end position="469"/>
    </location>
</feature>
<dbReference type="InterPro" id="IPR045095">
    <property type="entry name" value="ACDP"/>
</dbReference>
<feature type="transmembrane region" description="Helical" evidence="8">
    <location>
        <begin position="71"/>
        <end position="95"/>
    </location>
</feature>
<comment type="subcellular location">
    <subcellularLocation>
        <location evidence="1">Membrane</location>
        <topology evidence="1">Multi-pass membrane protein</topology>
    </subcellularLocation>
</comment>
<dbReference type="GO" id="GO:0030026">
    <property type="term" value="P:intracellular manganese ion homeostasis"/>
    <property type="evidence" value="ECO:0007669"/>
    <property type="project" value="TreeGrafter"/>
</dbReference>
<sequence length="764" mass="82857">MSKSKLSSSYNHGTTVSLNANRGSTTTIGRVLFIFTSFIRLAHSIPVHINSAAVASSKEDSVGTAQTPEQFYVNLFTSAFLVLAGGVFAGLTLGLMGQDEVYLKVISSSGEPSERKHAKKVLRLLGRGKHWVLVTLLLSNVITNETLPIVLDRCLGGGWPAVVTSTVSIVIFGEIIPQSICVRYGLQVGALFSPFVLCLMYLMYPVAYPCALLLDHILGEDHGTVYKKSGLKTLVTLHKTMGVERLNQDEVTIISAVLDLKEKSVSSIMTPMDRVYTMSADTILDEKTVEEIFNAGFSRIPIHLPGEPDNFIGMFLVRVLISYDPEDALPVAAFPLATLPETGVDTSCLNILNYFQEGKSHMIIISETPGEPTGAIGVLTLEDVIEELIGEEIVDESDVYVDINKNIKRKQPGPLSKRHLTSYLHNLYQRSGAASKRNSLESQDPLPDLRTRLERQGSQATVISSTPKNKGNVKATDQELTATGATTNGPAVTTGNSAVAAAAAGAKWKIQNPAMNPLETSRKFVTIKRPDQGKLESVAKAASPAPPAQPQSINKNKLVGQVHTTEQGAIDEAQRRSVELRDSTDDKTSSRFLLPNEREADVSELPDGDADNHHHHNDGHVNIPIPKASTRLNGDGSGITITEHQESRSYRTGGIIESVVNVDGVHKTIIENVSDHDDDGVDVLEASSILSDQSKKKHRKKKQRRTSSTRSDSFSMSKLSDDEESVSLLNGGTSSSRHSSGSDNSKSKKKNRRLSETGHNNNSA</sequence>
<feature type="compositionally biased region" description="Basic residues" evidence="7">
    <location>
        <begin position="695"/>
        <end position="707"/>
    </location>
</feature>
<dbReference type="InterPro" id="IPR002550">
    <property type="entry name" value="CNNM"/>
</dbReference>
<feature type="compositionally biased region" description="Low complexity" evidence="7">
    <location>
        <begin position="708"/>
        <end position="718"/>
    </location>
</feature>
<feature type="region of interest" description="Disordered" evidence="7">
    <location>
        <begin position="535"/>
        <end position="638"/>
    </location>
</feature>
<feature type="transmembrane region" description="Helical" evidence="8">
    <location>
        <begin position="157"/>
        <end position="177"/>
    </location>
</feature>
<keyword evidence="11" id="KW-1185">Reference proteome</keyword>
<dbReference type="GeneID" id="14539770"/>
<organism evidence="10 11">
    <name type="scientific">Candida orthopsilosis (strain 90-125)</name>
    <name type="common">Yeast</name>
    <dbReference type="NCBI Taxonomy" id="1136231"/>
    <lineage>
        <taxon>Eukaryota</taxon>
        <taxon>Fungi</taxon>
        <taxon>Dikarya</taxon>
        <taxon>Ascomycota</taxon>
        <taxon>Saccharomycotina</taxon>
        <taxon>Pichiomycetes</taxon>
        <taxon>Debaryomycetaceae</taxon>
        <taxon>Candida/Lodderomyces clade</taxon>
        <taxon>Candida</taxon>
    </lineage>
</organism>
<accession>H8X326</accession>
<evidence type="ECO:0000256" key="7">
    <source>
        <dbReference type="SAM" id="MobiDB-lite"/>
    </source>
</evidence>
<dbReference type="EMBL" id="HE681721">
    <property type="protein sequence ID" value="CCG25886.1"/>
    <property type="molecule type" value="Genomic_DNA"/>
</dbReference>
<dbReference type="PANTHER" id="PTHR12064">
    <property type="entry name" value="METAL TRANSPORTER CNNM"/>
    <property type="match status" value="1"/>
</dbReference>
<dbReference type="KEGG" id="cot:CORT_0C05120"/>
<dbReference type="GO" id="GO:0016020">
    <property type="term" value="C:membrane"/>
    <property type="evidence" value="ECO:0007669"/>
    <property type="project" value="UniProtKB-SubCell"/>
</dbReference>
<dbReference type="RefSeq" id="XP_003868790.1">
    <property type="nucleotide sequence ID" value="XM_003868742.1"/>
</dbReference>
<dbReference type="AlphaFoldDB" id="H8X326"/>
<dbReference type="eggNOG" id="KOG2118">
    <property type="taxonomic scope" value="Eukaryota"/>
</dbReference>
<evidence type="ECO:0000256" key="4">
    <source>
        <dbReference type="ARBA" id="ARBA00022989"/>
    </source>
</evidence>
<name>H8X326_CANO9</name>
<dbReference type="FunFam" id="3.10.580.10:FF:000006">
    <property type="entry name" value="DUF21 and CBS domain protein"/>
    <property type="match status" value="1"/>
</dbReference>
<reference evidence="10 11" key="1">
    <citation type="journal article" date="2012" name="PLoS ONE">
        <title>Sequence and analysis of the genome of the pathogenic yeast Candida orthopsilosis.</title>
        <authorList>
            <person name="Riccombeni A."/>
            <person name="Vidanes G."/>
            <person name="Proux-Wera E."/>
            <person name="Wolfe K.H."/>
            <person name="Butler G."/>
        </authorList>
    </citation>
    <scope>NUCLEOTIDE SEQUENCE [LARGE SCALE GENOMIC DNA]</scope>
    <source>
        <strain evidence="10 11">Co 90-125</strain>
    </source>
</reference>
<feature type="transmembrane region" description="Helical" evidence="8">
    <location>
        <begin position="184"/>
        <end position="204"/>
    </location>
</feature>
<feature type="compositionally biased region" description="Basic and acidic residues" evidence="7">
    <location>
        <begin position="572"/>
        <end position="589"/>
    </location>
</feature>
<keyword evidence="2 6" id="KW-0812">Transmembrane</keyword>
<dbReference type="Gene3D" id="3.10.580.10">
    <property type="entry name" value="CBS-domain"/>
    <property type="match status" value="1"/>
</dbReference>
<evidence type="ECO:0000259" key="9">
    <source>
        <dbReference type="PROSITE" id="PS51846"/>
    </source>
</evidence>